<dbReference type="EnsemblMetazoa" id="GBRI032521-RA">
    <property type="protein sequence ID" value="GBRI032521-PA"/>
    <property type="gene ID" value="GBRI032521"/>
</dbReference>
<name>A0A1A9WUF5_9MUSC</name>
<organism evidence="2 3">
    <name type="scientific">Glossina brevipalpis</name>
    <dbReference type="NCBI Taxonomy" id="37001"/>
    <lineage>
        <taxon>Eukaryota</taxon>
        <taxon>Metazoa</taxon>
        <taxon>Ecdysozoa</taxon>
        <taxon>Arthropoda</taxon>
        <taxon>Hexapoda</taxon>
        <taxon>Insecta</taxon>
        <taxon>Pterygota</taxon>
        <taxon>Neoptera</taxon>
        <taxon>Endopterygota</taxon>
        <taxon>Diptera</taxon>
        <taxon>Brachycera</taxon>
        <taxon>Muscomorpha</taxon>
        <taxon>Hippoboscoidea</taxon>
        <taxon>Glossinidae</taxon>
        <taxon>Glossina</taxon>
    </lineage>
</organism>
<protein>
    <submittedName>
        <fullName evidence="2">Uncharacterized protein</fullName>
    </submittedName>
</protein>
<proteinExistence type="predicted"/>
<feature type="transmembrane region" description="Helical" evidence="1">
    <location>
        <begin position="12"/>
        <end position="32"/>
    </location>
</feature>
<dbReference type="Proteomes" id="UP000091820">
    <property type="component" value="Unassembled WGS sequence"/>
</dbReference>
<dbReference type="AlphaFoldDB" id="A0A1A9WUF5"/>
<evidence type="ECO:0000256" key="1">
    <source>
        <dbReference type="SAM" id="Phobius"/>
    </source>
</evidence>
<keyword evidence="3" id="KW-1185">Reference proteome</keyword>
<keyword evidence="1" id="KW-0472">Membrane</keyword>
<evidence type="ECO:0000313" key="3">
    <source>
        <dbReference type="Proteomes" id="UP000091820"/>
    </source>
</evidence>
<keyword evidence="1" id="KW-1133">Transmembrane helix</keyword>
<keyword evidence="1" id="KW-0812">Transmembrane</keyword>
<accession>A0A1A9WUF5</accession>
<evidence type="ECO:0000313" key="2">
    <source>
        <dbReference type="EnsemblMetazoa" id="GBRI032521-PA"/>
    </source>
</evidence>
<sequence length="134" mass="15586">MAFDINYKKTLINFYFRFIIFIVIGGYTGGAGSKGLLKHGMLTVWSCGVQKYFFHVLQTNTCHDYVGHCFIIHSALILEQLKYGTFTNLYLKSVRLKERFFSITYQPSDSSFHKDEAKHTLVKAQAQIMYKHNR</sequence>
<reference evidence="2" key="2">
    <citation type="submission" date="2020-05" db="UniProtKB">
        <authorList>
            <consortium name="EnsemblMetazoa"/>
        </authorList>
    </citation>
    <scope>IDENTIFICATION</scope>
    <source>
        <strain evidence="2">IAEA</strain>
    </source>
</reference>
<reference evidence="3" key="1">
    <citation type="submission" date="2014-03" db="EMBL/GenBank/DDBJ databases">
        <authorList>
            <person name="Aksoy S."/>
            <person name="Warren W."/>
            <person name="Wilson R.K."/>
        </authorList>
    </citation>
    <scope>NUCLEOTIDE SEQUENCE [LARGE SCALE GENOMIC DNA]</scope>
    <source>
        <strain evidence="3">IAEA</strain>
    </source>
</reference>
<dbReference type="VEuPathDB" id="VectorBase:GBRI032521"/>